<accession>A0A8D8ZFV5</accession>
<dbReference type="AlphaFoldDB" id="A0A8D8ZFV5"/>
<feature type="signal peptide" evidence="1">
    <location>
        <begin position="1"/>
        <end position="22"/>
    </location>
</feature>
<dbReference type="EMBL" id="HBUF01512470">
    <property type="protein sequence ID" value="CAG6747018.1"/>
    <property type="molecule type" value="Transcribed_RNA"/>
</dbReference>
<dbReference type="EMBL" id="HBUF01512465">
    <property type="protein sequence ID" value="CAG6747011.1"/>
    <property type="molecule type" value="Transcribed_RNA"/>
</dbReference>
<protein>
    <submittedName>
        <fullName evidence="2">Uncharacterized protein</fullName>
    </submittedName>
</protein>
<feature type="chain" id="PRO_5036262693" evidence="1">
    <location>
        <begin position="23"/>
        <end position="118"/>
    </location>
</feature>
<dbReference type="EMBL" id="HBUF01512469">
    <property type="protein sequence ID" value="CAG6747016.1"/>
    <property type="molecule type" value="Transcribed_RNA"/>
</dbReference>
<name>A0A8D8ZFV5_9HEMI</name>
<keyword evidence="1" id="KW-0732">Signal</keyword>
<evidence type="ECO:0000313" key="2">
    <source>
        <dbReference type="EMBL" id="CAG6747018.1"/>
    </source>
</evidence>
<evidence type="ECO:0000256" key="1">
    <source>
        <dbReference type="SAM" id="SignalP"/>
    </source>
</evidence>
<reference evidence="2" key="1">
    <citation type="submission" date="2021-05" db="EMBL/GenBank/DDBJ databases">
        <authorList>
            <person name="Alioto T."/>
            <person name="Alioto T."/>
            <person name="Gomez Garrido J."/>
        </authorList>
    </citation>
    <scope>NUCLEOTIDE SEQUENCE</scope>
</reference>
<sequence>MTLRSAVLILANILYNGIQCNAEQTDNNNSTKDADLDYYEFRLKHGDPLNYEEFIKKVMGKNKSTTEDLYAVMLQARHGRTSPTRRISWSMFRLRRSPSTGPQPGGCATFGISRRGLK</sequence>
<organism evidence="2">
    <name type="scientific">Cacopsylla melanoneura</name>
    <dbReference type="NCBI Taxonomy" id="428564"/>
    <lineage>
        <taxon>Eukaryota</taxon>
        <taxon>Metazoa</taxon>
        <taxon>Ecdysozoa</taxon>
        <taxon>Arthropoda</taxon>
        <taxon>Hexapoda</taxon>
        <taxon>Insecta</taxon>
        <taxon>Pterygota</taxon>
        <taxon>Neoptera</taxon>
        <taxon>Paraneoptera</taxon>
        <taxon>Hemiptera</taxon>
        <taxon>Sternorrhyncha</taxon>
        <taxon>Psylloidea</taxon>
        <taxon>Psyllidae</taxon>
        <taxon>Psyllinae</taxon>
        <taxon>Cacopsylla</taxon>
    </lineage>
</organism>
<proteinExistence type="predicted"/>